<comment type="caution">
    <text evidence="4">The sequence shown here is derived from an EMBL/GenBank/DDBJ whole genome shotgun (WGS) entry which is preliminary data.</text>
</comment>
<dbReference type="HOGENOM" id="CLU_063749_1_1_9"/>
<dbReference type="GO" id="GO:0046872">
    <property type="term" value="F:metal ion binding"/>
    <property type="evidence" value="ECO:0007669"/>
    <property type="project" value="UniProtKB-KW"/>
</dbReference>
<evidence type="ECO:0000313" key="5">
    <source>
        <dbReference type="Proteomes" id="UP000003136"/>
    </source>
</evidence>
<dbReference type="Gene3D" id="3.60.21.10">
    <property type="match status" value="1"/>
</dbReference>
<name>B7AQT4_9FIRM</name>
<comment type="similarity">
    <text evidence="1 2">Belongs to the metallophosphoesterase superfamily. YfcE family.</text>
</comment>
<dbReference type="NCBIfam" id="TIGR00040">
    <property type="entry name" value="yfcE"/>
    <property type="match status" value="1"/>
</dbReference>
<dbReference type="Pfam" id="PF12850">
    <property type="entry name" value="Metallophos_2"/>
    <property type="match status" value="1"/>
</dbReference>
<dbReference type="NCBIfam" id="NF006988">
    <property type="entry name" value="PRK09453.1"/>
    <property type="match status" value="1"/>
</dbReference>
<feature type="domain" description="Calcineurin-like phosphoesterase" evidence="3">
    <location>
        <begin position="20"/>
        <end position="188"/>
    </location>
</feature>
<dbReference type="SUPFAM" id="SSF56300">
    <property type="entry name" value="Metallo-dependent phosphatases"/>
    <property type="match status" value="1"/>
</dbReference>
<dbReference type="PANTHER" id="PTHR11124">
    <property type="entry name" value="VACUOLAR SORTING PROTEIN VPS29"/>
    <property type="match status" value="1"/>
</dbReference>
<keyword evidence="2" id="KW-0479">Metal-binding</keyword>
<accession>B7AQT4</accession>
<dbReference type="AlphaFoldDB" id="B7AQT4"/>
<dbReference type="InterPro" id="IPR024654">
    <property type="entry name" value="Calcineurin-like_PHP_lpxH"/>
</dbReference>
<dbReference type="GO" id="GO:0016787">
    <property type="term" value="F:hydrolase activity"/>
    <property type="evidence" value="ECO:0007669"/>
    <property type="project" value="UniProtKB-UniRule"/>
</dbReference>
<organism evidence="4 5">
    <name type="scientific">[Bacteroides] pectinophilus ATCC 43243</name>
    <dbReference type="NCBI Taxonomy" id="483218"/>
    <lineage>
        <taxon>Bacteria</taxon>
        <taxon>Bacillati</taxon>
        <taxon>Bacillota</taxon>
        <taxon>Clostridia</taxon>
        <taxon>Eubacteriales</taxon>
    </lineage>
</organism>
<reference evidence="4 5" key="1">
    <citation type="submission" date="2008-11" db="EMBL/GenBank/DDBJ databases">
        <title>Draft genome sequence of Bacteroides pectinophilus (ATCC 43243).</title>
        <authorList>
            <person name="Sudarsanam P."/>
            <person name="Ley R."/>
            <person name="Guruge J."/>
            <person name="Turnbaugh P.J."/>
            <person name="Mahowald M."/>
            <person name="Liep D."/>
            <person name="Gordon J."/>
        </authorList>
    </citation>
    <scope>NUCLEOTIDE SEQUENCE [LARGE SCALE GENOMIC DNA]</scope>
    <source>
        <strain evidence="4 5">ATCC 43243</strain>
    </source>
</reference>
<sequence length="208" mass="23591">MRTNLGCPKKRAEKEIIQYMRLVIASDIHGSAKYCAQLLECYDKEQAERLVLLGDILYHGPRNDLPDQYAPKTVIEQLNERKDEIICVRGNCDTEVDQMVLKFSVMSGQGVIFADGYTFVMAHGHKLNGPDRPALCDKDVLLCGHTHVPKAEWQPVDPEDETKGTYLYLNPGSVSIPKENSWHGYILYENGTFTMKDFEGNIKKIINL</sequence>
<keyword evidence="5" id="KW-1185">Reference proteome</keyword>
<evidence type="ECO:0000256" key="1">
    <source>
        <dbReference type="ARBA" id="ARBA00008950"/>
    </source>
</evidence>
<proteinExistence type="inferred from homology"/>
<dbReference type="InterPro" id="IPR029052">
    <property type="entry name" value="Metallo-depent_PP-like"/>
</dbReference>
<reference evidence="4 5" key="2">
    <citation type="submission" date="2008-11" db="EMBL/GenBank/DDBJ databases">
        <authorList>
            <person name="Fulton L."/>
            <person name="Clifton S."/>
            <person name="Fulton B."/>
            <person name="Xu J."/>
            <person name="Minx P."/>
            <person name="Pepin K.H."/>
            <person name="Johnson M."/>
            <person name="Bhonagiri V."/>
            <person name="Nash W.E."/>
            <person name="Mardis E.R."/>
            <person name="Wilson R.K."/>
        </authorList>
    </citation>
    <scope>NUCLEOTIDE SEQUENCE [LARGE SCALE GENOMIC DNA]</scope>
    <source>
        <strain evidence="4 5">ATCC 43243</strain>
    </source>
</reference>
<evidence type="ECO:0000259" key="3">
    <source>
        <dbReference type="Pfam" id="PF12850"/>
    </source>
</evidence>
<dbReference type="InterPro" id="IPR000979">
    <property type="entry name" value="Phosphodiesterase_MJ0936/Vps29"/>
</dbReference>
<dbReference type="eggNOG" id="COG0622">
    <property type="taxonomic scope" value="Bacteria"/>
</dbReference>
<protein>
    <recommendedName>
        <fullName evidence="2">Phosphoesterase</fullName>
        <ecNumber evidence="2">3.1.4.-</ecNumber>
    </recommendedName>
</protein>
<evidence type="ECO:0000256" key="2">
    <source>
        <dbReference type="RuleBase" id="RU362039"/>
    </source>
</evidence>
<dbReference type="STRING" id="483218.BACPEC_01041"/>
<evidence type="ECO:0000313" key="4">
    <source>
        <dbReference type="EMBL" id="EEC58056.1"/>
    </source>
</evidence>
<dbReference type="EC" id="3.1.4.-" evidence="2"/>
<dbReference type="Proteomes" id="UP000003136">
    <property type="component" value="Unassembled WGS sequence"/>
</dbReference>
<gene>
    <name evidence="4" type="ORF">BACPEC_01041</name>
</gene>
<dbReference type="EMBL" id="ABVQ01000035">
    <property type="protein sequence ID" value="EEC58056.1"/>
    <property type="molecule type" value="Genomic_DNA"/>
</dbReference>
<comment type="cofactor">
    <cofactor evidence="2">
        <name>a divalent metal cation</name>
        <dbReference type="ChEBI" id="CHEBI:60240"/>
    </cofactor>
</comment>